<name>A0ABN2W5R5_9ACTN</name>
<reference evidence="1 2" key="1">
    <citation type="journal article" date="2019" name="Int. J. Syst. Evol. Microbiol.">
        <title>The Global Catalogue of Microorganisms (GCM) 10K type strain sequencing project: providing services to taxonomists for standard genome sequencing and annotation.</title>
        <authorList>
            <consortium name="The Broad Institute Genomics Platform"/>
            <consortium name="The Broad Institute Genome Sequencing Center for Infectious Disease"/>
            <person name="Wu L."/>
            <person name="Ma J."/>
        </authorList>
    </citation>
    <scope>NUCLEOTIDE SEQUENCE [LARGE SCALE GENOMIC DNA]</scope>
    <source>
        <strain evidence="1 2">JCM 14559</strain>
    </source>
</reference>
<accession>A0ABN2W5R5</accession>
<keyword evidence="2" id="KW-1185">Reference proteome</keyword>
<protein>
    <submittedName>
        <fullName evidence="1">Uncharacterized protein</fullName>
    </submittedName>
</protein>
<gene>
    <name evidence="1" type="ORF">GCM10009759_03490</name>
</gene>
<organism evidence="1 2">
    <name type="scientific">Kitasatospora saccharophila</name>
    <dbReference type="NCBI Taxonomy" id="407973"/>
    <lineage>
        <taxon>Bacteria</taxon>
        <taxon>Bacillati</taxon>
        <taxon>Actinomycetota</taxon>
        <taxon>Actinomycetes</taxon>
        <taxon>Kitasatosporales</taxon>
        <taxon>Streptomycetaceae</taxon>
        <taxon>Kitasatospora</taxon>
    </lineage>
</organism>
<dbReference type="EMBL" id="BAAANS010000002">
    <property type="protein sequence ID" value="GAA2084450.1"/>
    <property type="molecule type" value="Genomic_DNA"/>
</dbReference>
<evidence type="ECO:0000313" key="1">
    <source>
        <dbReference type="EMBL" id="GAA2084450.1"/>
    </source>
</evidence>
<sequence length="201" mass="21853">MTNTQMPPAAAVERDPHWKAKMARLRARRLAEKIVSFCDDDAAKAAVGEATIGLATARAAAKKAADDEGVPEEDRAQWVEQHPLVVIAQSVAATAQQRLADATVTLTFRALPRPVWRQLLEEHAPTEEQADKGMEYDVETFPAALVSACHIERDPDGTEVPGMSVEDAQELLDNWSEIDAKALFTAALMPNQTLRGDLGKG</sequence>
<dbReference type="Proteomes" id="UP001500897">
    <property type="component" value="Unassembled WGS sequence"/>
</dbReference>
<comment type="caution">
    <text evidence="1">The sequence shown here is derived from an EMBL/GenBank/DDBJ whole genome shotgun (WGS) entry which is preliminary data.</text>
</comment>
<evidence type="ECO:0000313" key="2">
    <source>
        <dbReference type="Proteomes" id="UP001500897"/>
    </source>
</evidence>
<proteinExistence type="predicted"/>
<dbReference type="RefSeq" id="WP_344549865.1">
    <property type="nucleotide sequence ID" value="NZ_BAAANS010000002.1"/>
</dbReference>